<dbReference type="Pfam" id="PF09339">
    <property type="entry name" value="HTH_IclR"/>
    <property type="match status" value="1"/>
</dbReference>
<dbReference type="GO" id="GO:0003700">
    <property type="term" value="F:DNA-binding transcription factor activity"/>
    <property type="evidence" value="ECO:0007669"/>
    <property type="project" value="TreeGrafter"/>
</dbReference>
<dbReference type="GO" id="GO:0003677">
    <property type="term" value="F:DNA binding"/>
    <property type="evidence" value="ECO:0007669"/>
    <property type="project" value="UniProtKB-KW"/>
</dbReference>
<evidence type="ECO:0000313" key="6">
    <source>
        <dbReference type="EMBL" id="OAI94844.1"/>
    </source>
</evidence>
<keyword evidence="2" id="KW-0238">DNA-binding</keyword>
<accession>A0A177SV75</accession>
<dbReference type="Gene3D" id="1.10.10.10">
    <property type="entry name" value="Winged helix-like DNA-binding domain superfamily/Winged helix DNA-binding domain"/>
    <property type="match status" value="1"/>
</dbReference>
<dbReference type="InterPro" id="IPR029016">
    <property type="entry name" value="GAF-like_dom_sf"/>
</dbReference>
<dbReference type="PROSITE" id="PS51077">
    <property type="entry name" value="HTH_ICLR"/>
    <property type="match status" value="1"/>
</dbReference>
<dbReference type="Gene3D" id="3.30.450.40">
    <property type="match status" value="1"/>
</dbReference>
<dbReference type="PROSITE" id="PS51078">
    <property type="entry name" value="ICLR_ED"/>
    <property type="match status" value="1"/>
</dbReference>
<evidence type="ECO:0008006" key="8">
    <source>
        <dbReference type="Google" id="ProtNLM"/>
    </source>
</evidence>
<dbReference type="SUPFAM" id="SSF55781">
    <property type="entry name" value="GAF domain-like"/>
    <property type="match status" value="1"/>
</dbReference>
<dbReference type="SMART" id="SM00346">
    <property type="entry name" value="HTH_ICLR"/>
    <property type="match status" value="1"/>
</dbReference>
<protein>
    <recommendedName>
        <fullName evidence="8">IclR family transcriptional regulator</fullName>
    </recommendedName>
</protein>
<dbReference type="InterPro" id="IPR014757">
    <property type="entry name" value="Tscrpt_reg_IclR_C"/>
</dbReference>
<dbReference type="InterPro" id="IPR036388">
    <property type="entry name" value="WH-like_DNA-bd_sf"/>
</dbReference>
<feature type="domain" description="IclR-ED" evidence="5">
    <location>
        <begin position="83"/>
        <end position="263"/>
    </location>
</feature>
<feature type="domain" description="HTH iclR-type" evidence="4">
    <location>
        <begin position="20"/>
        <end position="82"/>
    </location>
</feature>
<keyword evidence="3" id="KW-0804">Transcription</keyword>
<comment type="caution">
    <text evidence="6">The sequence shown here is derived from an EMBL/GenBank/DDBJ whole genome shotgun (WGS) entry which is preliminary data.</text>
</comment>
<evidence type="ECO:0000256" key="1">
    <source>
        <dbReference type="ARBA" id="ARBA00023015"/>
    </source>
</evidence>
<sequence length="263" mass="29064">MTTPVAKDTPADQEKDRQYVTALARGLQILRCFTHEKPELTPQEIVRMTGLPQPTIWRLCHTLSKEGFIVCAGENNRMALGLPALALGYAALVRQELPKIALPHMQTLTDTRRMGMSLAVRDGLDMLYLQRTHGDFVYMNDPVGARRPFSIAPTGWACFAGYDSQQREDVLEALERHDPAALPAIREQLDKATEQYLQHGFITSIGVIHEHLNAIAVPIRSLRSGTVYALSASGLAAEWPLEKLMTVGPELAALARQLTIAAD</sequence>
<evidence type="ECO:0000313" key="7">
    <source>
        <dbReference type="Proteomes" id="UP000077752"/>
    </source>
</evidence>
<dbReference type="InterPro" id="IPR050707">
    <property type="entry name" value="HTH_MetabolicPath_Reg"/>
</dbReference>
<dbReference type="Proteomes" id="UP000077752">
    <property type="component" value="Unassembled WGS sequence"/>
</dbReference>
<keyword evidence="1" id="KW-0805">Transcription regulation</keyword>
<organism evidence="6 7">
    <name type="scientific">Pseudomonas putida</name>
    <name type="common">Arthrobacter siderocapsulatus</name>
    <dbReference type="NCBI Taxonomy" id="303"/>
    <lineage>
        <taxon>Bacteria</taxon>
        <taxon>Pseudomonadati</taxon>
        <taxon>Pseudomonadota</taxon>
        <taxon>Gammaproteobacteria</taxon>
        <taxon>Pseudomonadales</taxon>
        <taxon>Pseudomonadaceae</taxon>
        <taxon>Pseudomonas</taxon>
    </lineage>
</organism>
<evidence type="ECO:0000256" key="3">
    <source>
        <dbReference type="ARBA" id="ARBA00023163"/>
    </source>
</evidence>
<dbReference type="AlphaFoldDB" id="A0A177SV75"/>
<dbReference type="Pfam" id="PF01614">
    <property type="entry name" value="IclR_C"/>
    <property type="match status" value="1"/>
</dbReference>
<evidence type="ECO:0000259" key="4">
    <source>
        <dbReference type="PROSITE" id="PS51077"/>
    </source>
</evidence>
<dbReference type="GO" id="GO:0045892">
    <property type="term" value="P:negative regulation of DNA-templated transcription"/>
    <property type="evidence" value="ECO:0007669"/>
    <property type="project" value="TreeGrafter"/>
</dbReference>
<name>A0A177SV75_PSEPU</name>
<gene>
    <name evidence="6" type="ORF">AYO28_07400</name>
</gene>
<evidence type="ECO:0000259" key="5">
    <source>
        <dbReference type="PROSITE" id="PS51078"/>
    </source>
</evidence>
<dbReference type="EMBL" id="LUCV01000004">
    <property type="protein sequence ID" value="OAI94844.1"/>
    <property type="molecule type" value="Genomic_DNA"/>
</dbReference>
<dbReference type="InterPro" id="IPR036390">
    <property type="entry name" value="WH_DNA-bd_sf"/>
</dbReference>
<dbReference type="PANTHER" id="PTHR30136:SF33">
    <property type="entry name" value="TRANSCRIPTIONAL REGULATORY PROTEIN"/>
    <property type="match status" value="1"/>
</dbReference>
<dbReference type="SUPFAM" id="SSF46785">
    <property type="entry name" value="Winged helix' DNA-binding domain"/>
    <property type="match status" value="1"/>
</dbReference>
<evidence type="ECO:0000256" key="2">
    <source>
        <dbReference type="ARBA" id="ARBA00023125"/>
    </source>
</evidence>
<reference evidence="6 7" key="1">
    <citation type="submission" date="2016-03" db="EMBL/GenBank/DDBJ databases">
        <title>Draft Genome Assembly of Pseudomonas putida strain CBF10-2.</title>
        <authorList>
            <person name="Iyer R.S."/>
            <person name="Damania A."/>
        </authorList>
    </citation>
    <scope>NUCLEOTIDE SEQUENCE [LARGE SCALE GENOMIC DNA]</scope>
    <source>
        <strain evidence="6 7">CBF10-2</strain>
    </source>
</reference>
<proteinExistence type="predicted"/>
<dbReference type="InterPro" id="IPR005471">
    <property type="entry name" value="Tscrpt_reg_IclR_N"/>
</dbReference>
<dbReference type="RefSeq" id="WP_064301413.1">
    <property type="nucleotide sequence ID" value="NZ_LUCV01000004.1"/>
</dbReference>
<dbReference type="PANTHER" id="PTHR30136">
    <property type="entry name" value="HELIX-TURN-HELIX TRANSCRIPTIONAL REGULATOR, ICLR FAMILY"/>
    <property type="match status" value="1"/>
</dbReference>